<dbReference type="InterPro" id="IPR038063">
    <property type="entry name" value="Transpep_catalytic_dom"/>
</dbReference>
<dbReference type="PANTHER" id="PTHR41533:SF2">
    <property type="entry name" value="BLR7131 PROTEIN"/>
    <property type="match status" value="1"/>
</dbReference>
<dbReference type="Pfam" id="PF01471">
    <property type="entry name" value="PG_binding_1"/>
    <property type="match status" value="1"/>
</dbReference>
<gene>
    <name evidence="9" type="ORF">AAY24_06005</name>
</gene>
<accession>A0A0F7K554</accession>
<comment type="pathway">
    <text evidence="1 7">Cell wall biogenesis; peptidoglycan biosynthesis.</text>
</comment>
<dbReference type="GO" id="GO:0071555">
    <property type="term" value="P:cell wall organization"/>
    <property type="evidence" value="ECO:0007669"/>
    <property type="project" value="UniProtKB-UniRule"/>
</dbReference>
<dbReference type="InterPro" id="IPR005490">
    <property type="entry name" value="LD_TPept_cat_dom"/>
</dbReference>
<comment type="similarity">
    <text evidence="2">Belongs to the YkuD family.</text>
</comment>
<evidence type="ECO:0000256" key="2">
    <source>
        <dbReference type="ARBA" id="ARBA00005992"/>
    </source>
</evidence>
<dbReference type="Gene3D" id="2.40.440.10">
    <property type="entry name" value="L,D-transpeptidase catalytic domain-like"/>
    <property type="match status" value="1"/>
</dbReference>
<evidence type="ECO:0000256" key="1">
    <source>
        <dbReference type="ARBA" id="ARBA00004752"/>
    </source>
</evidence>
<evidence type="ECO:0000313" key="10">
    <source>
        <dbReference type="Proteomes" id="UP000034410"/>
    </source>
</evidence>
<dbReference type="GO" id="GO:0009252">
    <property type="term" value="P:peptidoglycan biosynthetic process"/>
    <property type="evidence" value="ECO:0007669"/>
    <property type="project" value="UniProtKB-UniPathway"/>
</dbReference>
<evidence type="ECO:0000256" key="3">
    <source>
        <dbReference type="ARBA" id="ARBA00022679"/>
    </source>
</evidence>
<feature type="active site" description="Nucleophile" evidence="7">
    <location>
        <position position="447"/>
    </location>
</feature>
<dbReference type="InterPro" id="IPR036366">
    <property type="entry name" value="PGBDSf"/>
</dbReference>
<dbReference type="EMBL" id="CP011412">
    <property type="protein sequence ID" value="AKH22083.1"/>
    <property type="molecule type" value="Genomic_DNA"/>
</dbReference>
<reference evidence="9 10" key="1">
    <citation type="journal article" date="2015" name="Genome Announc.">
        <title>Complete Genome Sequence of Sedimenticola thiotaurini Strain SIP-G1, a Polyphosphate- and Polyhydroxyalkanoate-Accumulating Sulfur-Oxidizing Gammaproteobacterium Isolated from Salt Marsh Sediments.</title>
        <authorList>
            <person name="Flood B.E."/>
            <person name="Jones D.S."/>
            <person name="Bailey J.V."/>
        </authorList>
    </citation>
    <scope>NUCLEOTIDE SEQUENCE [LARGE SCALE GENOMIC DNA]</scope>
    <source>
        <strain evidence="9 10">SIP-G1</strain>
    </source>
</reference>
<dbReference type="InterPro" id="IPR036365">
    <property type="entry name" value="PGBD-like_sf"/>
</dbReference>
<dbReference type="InterPro" id="IPR045380">
    <property type="entry name" value="LD_TPept_scaffold_dom"/>
</dbReference>
<evidence type="ECO:0000259" key="8">
    <source>
        <dbReference type="PROSITE" id="PS52029"/>
    </source>
</evidence>
<proteinExistence type="inferred from homology"/>
<feature type="active site" description="Proton donor/acceptor" evidence="7">
    <location>
        <position position="428"/>
    </location>
</feature>
<dbReference type="PANTHER" id="PTHR41533">
    <property type="entry name" value="L,D-TRANSPEPTIDASE HI_1667-RELATED"/>
    <property type="match status" value="1"/>
</dbReference>
<dbReference type="Pfam" id="PF03734">
    <property type="entry name" value="YkuD"/>
    <property type="match status" value="1"/>
</dbReference>
<organism evidence="9 10">
    <name type="scientific">Sedimenticola thiotaurini</name>
    <dbReference type="NCBI Taxonomy" id="1543721"/>
    <lineage>
        <taxon>Bacteria</taxon>
        <taxon>Pseudomonadati</taxon>
        <taxon>Pseudomonadota</taxon>
        <taxon>Gammaproteobacteria</taxon>
        <taxon>Chromatiales</taxon>
        <taxon>Sedimenticolaceae</taxon>
        <taxon>Sedimenticola</taxon>
    </lineage>
</organism>
<name>A0A0F7K554_9GAMM</name>
<dbReference type="Pfam" id="PF20142">
    <property type="entry name" value="Scaffold"/>
    <property type="match status" value="1"/>
</dbReference>
<dbReference type="UniPathway" id="UPA00219"/>
<dbReference type="KEGG" id="seds:AAY24_06005"/>
<dbReference type="Proteomes" id="UP000034410">
    <property type="component" value="Chromosome"/>
</dbReference>
<dbReference type="InterPro" id="IPR002477">
    <property type="entry name" value="Peptidoglycan-bd-like"/>
</dbReference>
<sequence length="546" mass="61961">MTVLSPGRANDGENQTNVIRQSLQEQLAIGESLSIQPQPDWSLLRQVYANYDYRPLWHTPFGQLAEAGTALKQYIQDVAGAGLEPALYQADNFSHLLDNQPQQLAREDLLLTDGFLRLARHLAEGQLDPAAVDPLWKIPMERIDSARLLDQAVIGLNPVSVLESLNPRNHGYQALLRALSDYRRIASEGGWSPLPEAPLLRPGEQHGLVPLLRQRLRTTGHFDAPSPATDVLTYDPDLQQAVERFQQAHGLKQDGIIGPQTRAALNVSVEQRIAQIESNLERWRWLPQQLGDRYILVNIGGYLVQLVEHDKVRLESRSIIGRPMRYTPSFSARATHLVLNPTWTVPRRIAVEDLLPAQRRDSEYLLRKNIQIQQREGDQWVSQDPAMIDWGAFNRNNFPFRLQQSPGDGNSLGRIKFHMPNPYAIYLHDTPAKGLFSHPVRDFSSGCVRVEGIQDLARQLLVSEPETISLFSDRLASRQSSYFKLPQPIDVYLVYFTAWIDPDTGVQFRPDIYDLDRPLMLSLRQLSPSQDKQFAHRETEPVSIAN</sequence>
<keyword evidence="4 7" id="KW-0133">Cell shape</keyword>
<dbReference type="PATRIC" id="fig|1543721.4.peg.1242"/>
<keyword evidence="5 7" id="KW-0573">Peptidoglycan synthesis</keyword>
<evidence type="ECO:0000256" key="7">
    <source>
        <dbReference type="PROSITE-ProRule" id="PRU01373"/>
    </source>
</evidence>
<evidence type="ECO:0000256" key="5">
    <source>
        <dbReference type="ARBA" id="ARBA00022984"/>
    </source>
</evidence>
<feature type="domain" description="L,D-TPase catalytic" evidence="8">
    <location>
        <begin position="293"/>
        <end position="471"/>
    </location>
</feature>
<dbReference type="SUPFAM" id="SSF47090">
    <property type="entry name" value="PGBD-like"/>
    <property type="match status" value="1"/>
</dbReference>
<dbReference type="PROSITE" id="PS52029">
    <property type="entry name" value="LD_TPASE"/>
    <property type="match status" value="1"/>
</dbReference>
<dbReference type="GO" id="GO:0004180">
    <property type="term" value="F:carboxypeptidase activity"/>
    <property type="evidence" value="ECO:0007669"/>
    <property type="project" value="UniProtKB-ARBA"/>
</dbReference>
<keyword evidence="6 7" id="KW-0961">Cell wall biogenesis/degradation</keyword>
<keyword evidence="10" id="KW-1185">Reference proteome</keyword>
<dbReference type="GO" id="GO:0008360">
    <property type="term" value="P:regulation of cell shape"/>
    <property type="evidence" value="ECO:0007669"/>
    <property type="project" value="UniProtKB-UniRule"/>
</dbReference>
<dbReference type="InterPro" id="IPR052905">
    <property type="entry name" value="LD-transpeptidase_YkuD-like"/>
</dbReference>
<evidence type="ECO:0000256" key="6">
    <source>
        <dbReference type="ARBA" id="ARBA00023316"/>
    </source>
</evidence>
<evidence type="ECO:0000313" key="9">
    <source>
        <dbReference type="EMBL" id="AKH22083.1"/>
    </source>
</evidence>
<dbReference type="Gene3D" id="1.10.101.10">
    <property type="entry name" value="PGBD-like superfamily/PGBD"/>
    <property type="match status" value="1"/>
</dbReference>
<dbReference type="CDD" id="cd16913">
    <property type="entry name" value="YkuD_like"/>
    <property type="match status" value="1"/>
</dbReference>
<protein>
    <recommendedName>
        <fullName evidence="8">L,D-TPase catalytic domain-containing protein</fullName>
    </recommendedName>
</protein>
<evidence type="ECO:0000256" key="4">
    <source>
        <dbReference type="ARBA" id="ARBA00022960"/>
    </source>
</evidence>
<dbReference type="AlphaFoldDB" id="A0A0F7K554"/>
<dbReference type="GO" id="GO:0016740">
    <property type="term" value="F:transferase activity"/>
    <property type="evidence" value="ECO:0007669"/>
    <property type="project" value="UniProtKB-KW"/>
</dbReference>
<keyword evidence="3" id="KW-0808">Transferase</keyword>
<dbReference type="SUPFAM" id="SSF141523">
    <property type="entry name" value="L,D-transpeptidase catalytic domain-like"/>
    <property type="match status" value="1"/>
</dbReference>